<dbReference type="EMBL" id="NBSK02000004">
    <property type="protein sequence ID" value="KAJ0211010.1"/>
    <property type="molecule type" value="Genomic_DNA"/>
</dbReference>
<dbReference type="Pfam" id="PF07651">
    <property type="entry name" value="ANTH"/>
    <property type="match status" value="1"/>
</dbReference>
<protein>
    <recommendedName>
        <fullName evidence="10">ENTH domain-containing protein</fullName>
    </recommendedName>
</protein>
<evidence type="ECO:0000256" key="4">
    <source>
        <dbReference type="ARBA" id="ARBA00022583"/>
    </source>
</evidence>
<dbReference type="GO" id="GO:0006900">
    <property type="term" value="P:vesicle budding from membrane"/>
    <property type="evidence" value="ECO:0000318"/>
    <property type="project" value="GO_Central"/>
</dbReference>
<reference evidence="11 12" key="1">
    <citation type="journal article" date="2017" name="Nat. Commun.">
        <title>Genome assembly with in vitro proximity ligation data and whole-genome triplication in lettuce.</title>
        <authorList>
            <person name="Reyes-Chin-Wo S."/>
            <person name="Wang Z."/>
            <person name="Yang X."/>
            <person name="Kozik A."/>
            <person name="Arikit S."/>
            <person name="Song C."/>
            <person name="Xia L."/>
            <person name="Froenicke L."/>
            <person name="Lavelle D.O."/>
            <person name="Truco M.J."/>
            <person name="Xia R."/>
            <person name="Zhu S."/>
            <person name="Xu C."/>
            <person name="Xu H."/>
            <person name="Xu X."/>
            <person name="Cox K."/>
            <person name="Korf I."/>
            <person name="Meyers B.C."/>
            <person name="Michelmore R.W."/>
        </authorList>
    </citation>
    <scope>NUCLEOTIDE SEQUENCE [LARGE SCALE GENOMIC DNA]</scope>
    <source>
        <strain evidence="12">cv. Salinas</strain>
        <tissue evidence="11">Seedlings</tissue>
    </source>
</reference>
<dbReference type="AlphaFoldDB" id="A0A9R1VR44"/>
<feature type="compositionally biased region" description="Acidic residues" evidence="9">
    <location>
        <begin position="380"/>
        <end position="390"/>
    </location>
</feature>
<evidence type="ECO:0000259" key="10">
    <source>
        <dbReference type="PROSITE" id="PS50942"/>
    </source>
</evidence>
<evidence type="ECO:0000313" key="11">
    <source>
        <dbReference type="EMBL" id="KAJ0211010.1"/>
    </source>
</evidence>
<dbReference type="FunFam" id="1.20.58.150:FF:000003">
    <property type="entry name" value="Putative clathrin assembly protein"/>
    <property type="match status" value="1"/>
</dbReference>
<evidence type="ECO:0000256" key="9">
    <source>
        <dbReference type="SAM" id="MobiDB-lite"/>
    </source>
</evidence>
<keyword evidence="4" id="KW-0254">Endocytosis</keyword>
<keyword evidence="5" id="KW-0333">Golgi apparatus</keyword>
<proteinExistence type="predicted"/>
<dbReference type="Proteomes" id="UP000235145">
    <property type="component" value="Unassembled WGS sequence"/>
</dbReference>
<comment type="subcellular location">
    <subcellularLocation>
        <location evidence="1">Cytoplasmic vesicle</location>
        <location evidence="1">Clathrin-coated vesicle</location>
    </subcellularLocation>
    <subcellularLocation>
        <location evidence="2">Golgi apparatus</location>
    </subcellularLocation>
    <subcellularLocation>
        <location evidence="3">Membrane</location>
        <location evidence="3">Clathrin-coated pit</location>
    </subcellularLocation>
</comment>
<evidence type="ECO:0000256" key="1">
    <source>
        <dbReference type="ARBA" id="ARBA00004132"/>
    </source>
</evidence>
<dbReference type="PANTHER" id="PTHR22951">
    <property type="entry name" value="CLATHRIN ASSEMBLY PROTEIN"/>
    <property type="match status" value="1"/>
</dbReference>
<dbReference type="GO" id="GO:0030136">
    <property type="term" value="C:clathrin-coated vesicle"/>
    <property type="evidence" value="ECO:0000318"/>
    <property type="project" value="GO_Central"/>
</dbReference>
<dbReference type="GO" id="GO:0000149">
    <property type="term" value="F:SNARE binding"/>
    <property type="evidence" value="ECO:0000318"/>
    <property type="project" value="GO_Central"/>
</dbReference>
<evidence type="ECO:0000256" key="3">
    <source>
        <dbReference type="ARBA" id="ARBA00004600"/>
    </source>
</evidence>
<dbReference type="Gene3D" id="1.20.58.150">
    <property type="entry name" value="ANTH domain"/>
    <property type="match status" value="1"/>
</dbReference>
<dbReference type="SUPFAM" id="SSF48464">
    <property type="entry name" value="ENTH/VHS domain"/>
    <property type="match status" value="1"/>
</dbReference>
<dbReference type="FunFam" id="1.25.40.90:FF:000005">
    <property type="entry name" value="Clathrin assembly protein AP180"/>
    <property type="match status" value="1"/>
</dbReference>
<dbReference type="GO" id="GO:0005794">
    <property type="term" value="C:Golgi apparatus"/>
    <property type="evidence" value="ECO:0007669"/>
    <property type="project" value="UniProtKB-SubCell"/>
</dbReference>
<feature type="domain" description="ENTH" evidence="10">
    <location>
        <begin position="24"/>
        <end position="161"/>
    </location>
</feature>
<keyword evidence="6" id="KW-0472">Membrane</keyword>
<dbReference type="InterPro" id="IPR014712">
    <property type="entry name" value="ANTH_dom_sf"/>
</dbReference>
<keyword evidence="12" id="KW-1185">Reference proteome</keyword>
<dbReference type="Gene3D" id="1.25.40.90">
    <property type="match status" value="1"/>
</dbReference>
<evidence type="ECO:0000256" key="2">
    <source>
        <dbReference type="ARBA" id="ARBA00004555"/>
    </source>
</evidence>
<dbReference type="GO" id="GO:0072583">
    <property type="term" value="P:clathrin-dependent endocytosis"/>
    <property type="evidence" value="ECO:0000318"/>
    <property type="project" value="GO_Central"/>
</dbReference>
<dbReference type="InterPro" id="IPR011417">
    <property type="entry name" value="ANTH_dom"/>
</dbReference>
<dbReference type="GO" id="GO:0005545">
    <property type="term" value="F:1-phosphatidylinositol binding"/>
    <property type="evidence" value="ECO:0000318"/>
    <property type="project" value="GO_Central"/>
</dbReference>
<dbReference type="InterPro" id="IPR045192">
    <property type="entry name" value="AP180-like"/>
</dbReference>
<dbReference type="CDD" id="cd03564">
    <property type="entry name" value="ANTH_N"/>
    <property type="match status" value="1"/>
</dbReference>
<dbReference type="InterPro" id="IPR048050">
    <property type="entry name" value="ANTH_N_plant"/>
</dbReference>
<feature type="region of interest" description="Disordered" evidence="9">
    <location>
        <begin position="503"/>
        <end position="590"/>
    </location>
</feature>
<dbReference type="GO" id="GO:0032050">
    <property type="term" value="F:clathrin heavy chain binding"/>
    <property type="evidence" value="ECO:0000318"/>
    <property type="project" value="GO_Central"/>
</dbReference>
<evidence type="ECO:0000256" key="5">
    <source>
        <dbReference type="ARBA" id="ARBA00023034"/>
    </source>
</evidence>
<organism evidence="11 12">
    <name type="scientific">Lactuca sativa</name>
    <name type="common">Garden lettuce</name>
    <dbReference type="NCBI Taxonomy" id="4236"/>
    <lineage>
        <taxon>Eukaryota</taxon>
        <taxon>Viridiplantae</taxon>
        <taxon>Streptophyta</taxon>
        <taxon>Embryophyta</taxon>
        <taxon>Tracheophyta</taxon>
        <taxon>Spermatophyta</taxon>
        <taxon>Magnoliopsida</taxon>
        <taxon>eudicotyledons</taxon>
        <taxon>Gunneridae</taxon>
        <taxon>Pentapetalae</taxon>
        <taxon>asterids</taxon>
        <taxon>campanulids</taxon>
        <taxon>Asterales</taxon>
        <taxon>Asteraceae</taxon>
        <taxon>Cichorioideae</taxon>
        <taxon>Cichorieae</taxon>
        <taxon>Lactucinae</taxon>
        <taxon>Lactuca</taxon>
    </lineage>
</organism>
<accession>A0A9R1VR44</accession>
<gene>
    <name evidence="11" type="ORF">LSAT_V11C400162610</name>
</gene>
<feature type="compositionally biased region" description="Pro residues" evidence="9">
    <location>
        <begin position="527"/>
        <end position="543"/>
    </location>
</feature>
<dbReference type="GO" id="GO:0048268">
    <property type="term" value="P:clathrin coat assembly"/>
    <property type="evidence" value="ECO:0007669"/>
    <property type="project" value="InterPro"/>
</dbReference>
<dbReference type="GO" id="GO:0005546">
    <property type="term" value="F:phosphatidylinositol-4,5-bisphosphate binding"/>
    <property type="evidence" value="ECO:0000318"/>
    <property type="project" value="GO_Central"/>
</dbReference>
<evidence type="ECO:0000313" key="12">
    <source>
        <dbReference type="Proteomes" id="UP000235145"/>
    </source>
</evidence>
<keyword evidence="7" id="KW-0168">Coated pit</keyword>
<dbReference type="PROSITE" id="PS50942">
    <property type="entry name" value="ENTH"/>
    <property type="match status" value="1"/>
</dbReference>
<comment type="caution">
    <text evidence="11">The sequence shown here is derived from an EMBL/GenBank/DDBJ whole genome shotgun (WGS) entry which is preliminary data.</text>
</comment>
<sequence length="590" mass="65359">MATMQTWRKAYGALKDQTTVGLAHVNSDFKDVDVAIVKATNHVECPPKERHIRKVLAATSAIRPRADVQYCLHALARRLAKTRNWTVALKTLIVIHRALREGDPTFREELLNFQQRGRVLQLANFKDDSSPIAWDCSAWVRTYGLFLEERLECFKILKYDIEAERIPRPAQGEDNKVQLTSVSVKCISNTNTVQPDLSCHYVIVQGYSRTRDLDSEQLLEQLPSLQQLLYRLMGCRPEGAAVGNYVIQYALALVLKESFKIYCAVNDGIINLIDKFFEMPRHEAIKALDIYKRAGQQAGTLSDFYEVCKGLELARNFQFPVLREPPQSFLATMEEYIREAPRMVSVPSETLEYPERLMLTYKPEEDTDPQEDTNSPIDEAIPESTDDYVSNDDSAPAPSPPPPPPTFNSRDPDDLLGLNFDAPNASSLEDSNALALAIIPTDGVSNGSGGVQTKDFDPTGWELALVSTPSTDISSFQDRQLGGGLDSLTLNSLYDEGAYRASQQPIYGSPAPNPFESGDPFHSAPPQHQPQPQPNPFGGPYQPPAATYGPPQPNLMMAPPNPFVDSGFGSFPVNSNNQPPTTNPFGAALL</sequence>
<dbReference type="GO" id="GO:0005905">
    <property type="term" value="C:clathrin-coated pit"/>
    <property type="evidence" value="ECO:0000318"/>
    <property type="project" value="GO_Central"/>
</dbReference>
<dbReference type="PANTHER" id="PTHR22951:SF89">
    <property type="entry name" value="OS05G0549000 PROTEIN"/>
    <property type="match status" value="1"/>
</dbReference>
<dbReference type="SUPFAM" id="SSF89009">
    <property type="entry name" value="GAT-like domain"/>
    <property type="match status" value="1"/>
</dbReference>
<name>A0A9R1VR44_LACSA</name>
<evidence type="ECO:0000256" key="7">
    <source>
        <dbReference type="ARBA" id="ARBA00023176"/>
    </source>
</evidence>
<feature type="region of interest" description="Disordered" evidence="9">
    <location>
        <begin position="361"/>
        <end position="423"/>
    </location>
</feature>
<dbReference type="InterPro" id="IPR008942">
    <property type="entry name" value="ENTH_VHS"/>
</dbReference>
<dbReference type="InterPro" id="IPR013809">
    <property type="entry name" value="ENTH"/>
</dbReference>
<dbReference type="SMART" id="SM00273">
    <property type="entry name" value="ENTH"/>
    <property type="match status" value="1"/>
</dbReference>
<evidence type="ECO:0000256" key="8">
    <source>
        <dbReference type="ARBA" id="ARBA00023329"/>
    </source>
</evidence>
<feature type="compositionally biased region" description="Pro residues" evidence="9">
    <location>
        <begin position="397"/>
        <end position="406"/>
    </location>
</feature>
<feature type="compositionally biased region" description="Polar residues" evidence="9">
    <location>
        <begin position="572"/>
        <end position="584"/>
    </location>
</feature>
<evidence type="ECO:0000256" key="6">
    <source>
        <dbReference type="ARBA" id="ARBA00023136"/>
    </source>
</evidence>
<keyword evidence="8" id="KW-0968">Cytoplasmic vesicle</keyword>